<comment type="caution">
    <text evidence="3">The sequence shown here is derived from an EMBL/GenBank/DDBJ whole genome shotgun (WGS) entry which is preliminary data.</text>
</comment>
<accession>A0ABS3KAI7</accession>
<dbReference type="PANTHER" id="PTHR15032">
    <property type="entry name" value="N-ACYL-PHOSPHATIDYLETHANOLAMINE-HYDROLYZING PHOSPHOLIPASE D"/>
    <property type="match status" value="1"/>
</dbReference>
<dbReference type="EMBL" id="JACTNF010000005">
    <property type="protein sequence ID" value="MBO1074464.1"/>
    <property type="molecule type" value="Genomic_DNA"/>
</dbReference>
<dbReference type="Proteomes" id="UP001518990">
    <property type="component" value="Unassembled WGS sequence"/>
</dbReference>
<organism evidence="3 4">
    <name type="scientific">Roseomonas marmotae</name>
    <dbReference type="NCBI Taxonomy" id="2768161"/>
    <lineage>
        <taxon>Bacteria</taxon>
        <taxon>Pseudomonadati</taxon>
        <taxon>Pseudomonadota</taxon>
        <taxon>Alphaproteobacteria</taxon>
        <taxon>Acetobacterales</taxon>
        <taxon>Roseomonadaceae</taxon>
        <taxon>Roseomonas</taxon>
    </lineage>
</organism>
<dbReference type="InterPro" id="IPR024884">
    <property type="entry name" value="NAPE-PLD"/>
</dbReference>
<evidence type="ECO:0000256" key="1">
    <source>
        <dbReference type="SAM" id="MobiDB-lite"/>
    </source>
</evidence>
<gene>
    <name evidence="3" type="ORF">IAI60_07565</name>
</gene>
<dbReference type="InterPro" id="IPR036866">
    <property type="entry name" value="RibonucZ/Hydroxyglut_hydro"/>
</dbReference>
<dbReference type="PIRSF" id="PIRSF038896">
    <property type="entry name" value="NAPE-PLD"/>
    <property type="match status" value="1"/>
</dbReference>
<feature type="domain" description="Metallo-beta-lactamase" evidence="2">
    <location>
        <begin position="50"/>
        <end position="247"/>
    </location>
</feature>
<protein>
    <submittedName>
        <fullName evidence="3">MBL fold metallo-hydrolase</fullName>
    </submittedName>
</protein>
<reference evidence="3 4" key="1">
    <citation type="submission" date="2020-09" db="EMBL/GenBank/DDBJ databases">
        <title>Roseomonas.</title>
        <authorList>
            <person name="Zhu W."/>
        </authorList>
    </citation>
    <scope>NUCLEOTIDE SEQUENCE [LARGE SCALE GENOMIC DNA]</scope>
    <source>
        <strain evidence="3 4">1311</strain>
    </source>
</reference>
<sequence length="294" mass="32251">MRERNQGTPWPAWVEDPPYPAPAPPPEGHVSVTFIGHATFLIRFHGGPTLLTDPIWSERCSPFRFAGPKRVRRPGLDFDALPHIDAVLLSHNHYDHCDIPTLQRLRDRFAPPILTGLANGALLARHGLKDVVELDWWQEAPLPGGATATYLPARHVGARTLLDRGRTLWGGFGLHAGGGGHVCFAGDSAWGAHFEEIGHFAGPFDLALLPIGAYEPRWFMQQVHMNPEESVRAFQALRTRQALAMHFGTFRLTQEAIDEPPRALAAALAAAGIPEEDFVVPGCGQTFVVPLTTN</sequence>
<keyword evidence="4" id="KW-1185">Reference proteome</keyword>
<dbReference type="InterPro" id="IPR001279">
    <property type="entry name" value="Metallo-B-lactamas"/>
</dbReference>
<name>A0ABS3KAI7_9PROT</name>
<dbReference type="SUPFAM" id="SSF56281">
    <property type="entry name" value="Metallo-hydrolase/oxidoreductase"/>
    <property type="match status" value="1"/>
</dbReference>
<proteinExistence type="predicted"/>
<feature type="region of interest" description="Disordered" evidence="1">
    <location>
        <begin position="1"/>
        <end position="25"/>
    </location>
</feature>
<dbReference type="Pfam" id="PF12706">
    <property type="entry name" value="Lactamase_B_2"/>
    <property type="match status" value="1"/>
</dbReference>
<evidence type="ECO:0000259" key="2">
    <source>
        <dbReference type="Pfam" id="PF12706"/>
    </source>
</evidence>
<evidence type="ECO:0000313" key="3">
    <source>
        <dbReference type="EMBL" id="MBO1074464.1"/>
    </source>
</evidence>
<dbReference type="PANTHER" id="PTHR15032:SF4">
    <property type="entry name" value="N-ACYL-PHOSPHATIDYLETHANOLAMINE-HYDROLYZING PHOSPHOLIPASE D"/>
    <property type="match status" value="1"/>
</dbReference>
<evidence type="ECO:0000313" key="4">
    <source>
        <dbReference type="Proteomes" id="UP001518990"/>
    </source>
</evidence>
<dbReference type="Gene3D" id="3.60.15.10">
    <property type="entry name" value="Ribonuclease Z/Hydroxyacylglutathione hydrolase-like"/>
    <property type="match status" value="1"/>
</dbReference>